<gene>
    <name evidence="1" type="ORF">TNCT_390981</name>
</gene>
<sequence>MIIGIYNLRWRILSNYCENRKCSTGGQTEQATFIICFFDKVRSGARRGRILSAILCTETCSSCQQDAARIRIVVEHLLKSH</sequence>
<dbReference type="Proteomes" id="UP000887116">
    <property type="component" value="Unassembled WGS sequence"/>
</dbReference>
<evidence type="ECO:0000313" key="2">
    <source>
        <dbReference type="Proteomes" id="UP000887116"/>
    </source>
</evidence>
<evidence type="ECO:0000313" key="1">
    <source>
        <dbReference type="EMBL" id="GFR26024.1"/>
    </source>
</evidence>
<protein>
    <submittedName>
        <fullName evidence="1">Uncharacterized protein</fullName>
    </submittedName>
</protein>
<reference evidence="1" key="1">
    <citation type="submission" date="2020-07" db="EMBL/GenBank/DDBJ databases">
        <title>Multicomponent nature underlies the extraordinary mechanical properties of spider dragline silk.</title>
        <authorList>
            <person name="Kono N."/>
            <person name="Nakamura H."/>
            <person name="Mori M."/>
            <person name="Yoshida Y."/>
            <person name="Ohtoshi R."/>
            <person name="Malay A.D."/>
            <person name="Moran D.A.P."/>
            <person name="Tomita M."/>
            <person name="Numata K."/>
            <person name="Arakawa K."/>
        </authorList>
    </citation>
    <scope>NUCLEOTIDE SEQUENCE</scope>
</reference>
<organism evidence="1 2">
    <name type="scientific">Trichonephila clavata</name>
    <name type="common">Joro spider</name>
    <name type="synonym">Nephila clavata</name>
    <dbReference type="NCBI Taxonomy" id="2740835"/>
    <lineage>
        <taxon>Eukaryota</taxon>
        <taxon>Metazoa</taxon>
        <taxon>Ecdysozoa</taxon>
        <taxon>Arthropoda</taxon>
        <taxon>Chelicerata</taxon>
        <taxon>Arachnida</taxon>
        <taxon>Araneae</taxon>
        <taxon>Araneomorphae</taxon>
        <taxon>Entelegynae</taxon>
        <taxon>Araneoidea</taxon>
        <taxon>Nephilidae</taxon>
        <taxon>Trichonephila</taxon>
    </lineage>
</organism>
<dbReference type="AlphaFoldDB" id="A0A8X6HLQ6"/>
<name>A0A8X6HLQ6_TRICU</name>
<keyword evidence="2" id="KW-1185">Reference proteome</keyword>
<comment type="caution">
    <text evidence="1">The sequence shown here is derived from an EMBL/GenBank/DDBJ whole genome shotgun (WGS) entry which is preliminary data.</text>
</comment>
<dbReference type="EMBL" id="BMAO01018793">
    <property type="protein sequence ID" value="GFR26024.1"/>
    <property type="molecule type" value="Genomic_DNA"/>
</dbReference>
<proteinExistence type="predicted"/>
<accession>A0A8X6HLQ6</accession>